<sequence length="84" mass="9531">MDREYTMENYTVHATIKYLGAKGYKISTFMPGRDPRVYTAQTLTAGVRAIARELNELSRDLNAYAKALDDTSPYAPNIKRDLKV</sequence>
<dbReference type="AlphaFoldDB" id="A0A0F9CMJ2"/>
<gene>
    <name evidence="1" type="ORF">LCGC14_2304250</name>
</gene>
<name>A0A0F9CMJ2_9ZZZZ</name>
<organism evidence="1">
    <name type="scientific">marine sediment metagenome</name>
    <dbReference type="NCBI Taxonomy" id="412755"/>
    <lineage>
        <taxon>unclassified sequences</taxon>
        <taxon>metagenomes</taxon>
        <taxon>ecological metagenomes</taxon>
    </lineage>
</organism>
<proteinExistence type="predicted"/>
<accession>A0A0F9CMJ2</accession>
<dbReference type="EMBL" id="LAZR01032552">
    <property type="protein sequence ID" value="KKL50563.1"/>
    <property type="molecule type" value="Genomic_DNA"/>
</dbReference>
<comment type="caution">
    <text evidence="1">The sequence shown here is derived from an EMBL/GenBank/DDBJ whole genome shotgun (WGS) entry which is preliminary data.</text>
</comment>
<reference evidence="1" key="1">
    <citation type="journal article" date="2015" name="Nature">
        <title>Complex archaea that bridge the gap between prokaryotes and eukaryotes.</title>
        <authorList>
            <person name="Spang A."/>
            <person name="Saw J.H."/>
            <person name="Jorgensen S.L."/>
            <person name="Zaremba-Niedzwiedzka K."/>
            <person name="Martijn J."/>
            <person name="Lind A.E."/>
            <person name="van Eijk R."/>
            <person name="Schleper C."/>
            <person name="Guy L."/>
            <person name="Ettema T.J."/>
        </authorList>
    </citation>
    <scope>NUCLEOTIDE SEQUENCE</scope>
</reference>
<evidence type="ECO:0000313" key="1">
    <source>
        <dbReference type="EMBL" id="KKL50563.1"/>
    </source>
</evidence>
<protein>
    <submittedName>
        <fullName evidence="1">Uncharacterized protein</fullName>
    </submittedName>
</protein>